<dbReference type="PROSITE" id="PS50928">
    <property type="entry name" value="ABC_TM1"/>
    <property type="match status" value="1"/>
</dbReference>
<feature type="transmembrane region" description="Helical" evidence="7">
    <location>
        <begin position="90"/>
        <end position="112"/>
    </location>
</feature>
<dbReference type="PANTHER" id="PTHR30151:SF20">
    <property type="entry name" value="ABC TRANSPORTER PERMEASE PROTEIN HI_0355-RELATED"/>
    <property type="match status" value="1"/>
</dbReference>
<keyword evidence="6 7" id="KW-0472">Membrane</keyword>
<sequence length="280" mass="29772">MTDLHIPSPAKPHGGPALRDNARARTSRGAHRGPLAISIAGIAGLLALWELIVHTFDIPGYLLAGPWEALAEIAAAPGFYWQHSLMTLEASALGFGAGGVLGVICGAVIFYVPAIRHVLYPSLIAVNTIPKVAIAPLFIVWFGFGLESKSFVALSIAFFPLVISTFDGLASVPSELRELARINRASKWNQMRKIELIHCLPSIFTGMKISISMAVGGAVVGEFIAGNSGLGFVILVANSQVNLTSMFAAFICLAVMSLALFMVVDHLGRILLPWNVATSK</sequence>
<evidence type="ECO:0000256" key="2">
    <source>
        <dbReference type="ARBA" id="ARBA00022448"/>
    </source>
</evidence>
<dbReference type="GO" id="GO:0005886">
    <property type="term" value="C:plasma membrane"/>
    <property type="evidence" value="ECO:0007669"/>
    <property type="project" value="UniProtKB-SubCell"/>
</dbReference>
<protein>
    <submittedName>
        <fullName evidence="10">ABC transporter permease</fullName>
    </submittedName>
</protein>
<dbReference type="InterPro" id="IPR000515">
    <property type="entry name" value="MetI-like"/>
</dbReference>
<keyword evidence="2 7" id="KW-0813">Transport</keyword>
<feature type="transmembrane region" description="Helical" evidence="7">
    <location>
        <begin position="150"/>
        <end position="172"/>
    </location>
</feature>
<keyword evidence="3" id="KW-1003">Cell membrane</keyword>
<dbReference type="CDD" id="cd06261">
    <property type="entry name" value="TM_PBP2"/>
    <property type="match status" value="1"/>
</dbReference>
<proteinExistence type="inferred from homology"/>
<comment type="subcellular location">
    <subcellularLocation>
        <location evidence="1 7">Cell membrane</location>
        <topology evidence="1 7">Multi-pass membrane protein</topology>
    </subcellularLocation>
</comment>
<feature type="transmembrane region" description="Helical" evidence="7">
    <location>
        <begin position="214"/>
        <end position="237"/>
    </location>
</feature>
<evidence type="ECO:0000256" key="5">
    <source>
        <dbReference type="ARBA" id="ARBA00022989"/>
    </source>
</evidence>
<keyword evidence="4 7" id="KW-0812">Transmembrane</keyword>
<dbReference type="PANTHER" id="PTHR30151">
    <property type="entry name" value="ALKANE SULFONATE ABC TRANSPORTER-RELATED, MEMBRANE SUBUNIT"/>
    <property type="match status" value="1"/>
</dbReference>
<comment type="similarity">
    <text evidence="7">Belongs to the binding-protein-dependent transport system permease family.</text>
</comment>
<evidence type="ECO:0000256" key="8">
    <source>
        <dbReference type="SAM" id="MobiDB-lite"/>
    </source>
</evidence>
<dbReference type="GO" id="GO:0055085">
    <property type="term" value="P:transmembrane transport"/>
    <property type="evidence" value="ECO:0007669"/>
    <property type="project" value="InterPro"/>
</dbReference>
<feature type="transmembrane region" description="Helical" evidence="7">
    <location>
        <begin position="124"/>
        <end position="144"/>
    </location>
</feature>
<dbReference type="EMBL" id="BLAE01000053">
    <property type="protein sequence ID" value="GES13995.1"/>
    <property type="molecule type" value="Genomic_DNA"/>
</dbReference>
<feature type="transmembrane region" description="Helical" evidence="7">
    <location>
        <begin position="243"/>
        <end position="264"/>
    </location>
</feature>
<dbReference type="Pfam" id="PF00528">
    <property type="entry name" value="BPD_transp_1"/>
    <property type="match status" value="1"/>
</dbReference>
<dbReference type="SUPFAM" id="SSF161098">
    <property type="entry name" value="MetI-like"/>
    <property type="match status" value="1"/>
</dbReference>
<name>A0A5M3WX25_9ACTN</name>
<evidence type="ECO:0000256" key="1">
    <source>
        <dbReference type="ARBA" id="ARBA00004651"/>
    </source>
</evidence>
<evidence type="ECO:0000259" key="9">
    <source>
        <dbReference type="PROSITE" id="PS50928"/>
    </source>
</evidence>
<accession>A0A5M3WX25</accession>
<keyword evidence="11" id="KW-1185">Reference proteome</keyword>
<gene>
    <name evidence="10" type="primary">ssuC_10</name>
    <name evidence="10" type="ORF">Amac_075920</name>
</gene>
<dbReference type="RefSeq" id="WP_155359208.1">
    <property type="nucleotide sequence ID" value="NZ_BAAAHL010000067.1"/>
</dbReference>
<keyword evidence="5 7" id="KW-1133">Transmembrane helix</keyword>
<evidence type="ECO:0000256" key="3">
    <source>
        <dbReference type="ARBA" id="ARBA00022475"/>
    </source>
</evidence>
<evidence type="ECO:0000256" key="7">
    <source>
        <dbReference type="RuleBase" id="RU363032"/>
    </source>
</evidence>
<evidence type="ECO:0000256" key="4">
    <source>
        <dbReference type="ARBA" id="ARBA00022692"/>
    </source>
</evidence>
<dbReference type="Gene3D" id="1.10.3720.10">
    <property type="entry name" value="MetI-like"/>
    <property type="match status" value="1"/>
</dbReference>
<comment type="caution">
    <text evidence="10">The sequence shown here is derived from an EMBL/GenBank/DDBJ whole genome shotgun (WGS) entry which is preliminary data.</text>
</comment>
<evidence type="ECO:0000256" key="6">
    <source>
        <dbReference type="ARBA" id="ARBA00023136"/>
    </source>
</evidence>
<evidence type="ECO:0000313" key="10">
    <source>
        <dbReference type="EMBL" id="GES13995.1"/>
    </source>
</evidence>
<feature type="domain" description="ABC transmembrane type-1" evidence="9">
    <location>
        <begin position="84"/>
        <end position="264"/>
    </location>
</feature>
<organism evidence="10 11">
    <name type="scientific">Acrocarpospora macrocephala</name>
    <dbReference type="NCBI Taxonomy" id="150177"/>
    <lineage>
        <taxon>Bacteria</taxon>
        <taxon>Bacillati</taxon>
        <taxon>Actinomycetota</taxon>
        <taxon>Actinomycetes</taxon>
        <taxon>Streptosporangiales</taxon>
        <taxon>Streptosporangiaceae</taxon>
        <taxon>Acrocarpospora</taxon>
    </lineage>
</organism>
<dbReference type="InterPro" id="IPR035906">
    <property type="entry name" value="MetI-like_sf"/>
</dbReference>
<dbReference type="AlphaFoldDB" id="A0A5M3WX25"/>
<feature type="transmembrane region" description="Helical" evidence="7">
    <location>
        <begin position="33"/>
        <end position="52"/>
    </location>
</feature>
<reference evidence="10 11" key="1">
    <citation type="submission" date="2019-10" db="EMBL/GenBank/DDBJ databases">
        <title>Whole genome shotgun sequence of Acrocarpospora macrocephala NBRC 16266.</title>
        <authorList>
            <person name="Ichikawa N."/>
            <person name="Kimura A."/>
            <person name="Kitahashi Y."/>
            <person name="Komaki H."/>
            <person name="Oguchi A."/>
        </authorList>
    </citation>
    <scope>NUCLEOTIDE SEQUENCE [LARGE SCALE GENOMIC DNA]</scope>
    <source>
        <strain evidence="10 11">NBRC 16266</strain>
    </source>
</reference>
<dbReference type="OrthoDB" id="7274389at2"/>
<dbReference type="Proteomes" id="UP000331127">
    <property type="component" value="Unassembled WGS sequence"/>
</dbReference>
<feature type="region of interest" description="Disordered" evidence="8">
    <location>
        <begin position="1"/>
        <end position="23"/>
    </location>
</feature>
<evidence type="ECO:0000313" key="11">
    <source>
        <dbReference type="Proteomes" id="UP000331127"/>
    </source>
</evidence>